<sequence>MEKEKKVNALKIDIKQSIKEKNHEKALQLMVDLADHLSGIKMYEAALNEYCKAINYAHNLQDDNPKKLQLVYEADFGYLEILCEVDKSRILEVSNAFMLKYPVQDPQLDLIKKQNASHLIAHCYVNMKEYELAQEYLELSSRFLEELQRKLQHSSKNFEKTNNDYEVRASQLYCSYTQIALGKNDDLKAVKDYCEKGLRSKGLEKGDIETYYFLLNVRRNYMPLNERLEISLKLLSTWKKNKKELKSDDGLNAFLSVFRDFVQEKNYEEAEKYLWLAYKEKEMNKKSGEIVKDLVEFFKLRKRIEDVDKMGEEDIQNDDDICQKYQRIANGLFNLKCFEASFGYYLKALQNIVAENLYERKRILKLLVQCLERFAKSEEDYSTLFKYYDEIYEISQSLNSSDIIEIKLNRAISLTKLDICSFEDKQKTLLDIKNELNEDKLMVKYYTAFINMLKLSNGHEIEIVQMEEELKLYQSRVVDVMESNVARDASVDQYDELKIHEILTALEEKFATKEKIETMKKKMFKKDSYGFTELHKAVKSRKLDEIKFMIEHCGFKDVIDEADAGGKTPLFHAVMNGENQIAEYLIKCGASVDICTTDKGSKDPPGRTALMEAASLGNAALVRLLLDKGANPLLKDANEKMASFYLSNKLKLCNAALKRRPCPKEAIKEKEQLAKTLSEPEYEELKETQKFLKIAEERKEKQNQENVDEIEIKDEIKSEVSEAFGARKRSRSEVLNDSKRTRKN</sequence>
<keyword evidence="4" id="KW-1185">Reference proteome</keyword>
<evidence type="ECO:0000256" key="1">
    <source>
        <dbReference type="ARBA" id="ARBA00022737"/>
    </source>
</evidence>
<organism evidence="4 5">
    <name type="scientific">Panagrolaimus davidi</name>
    <dbReference type="NCBI Taxonomy" id="227884"/>
    <lineage>
        <taxon>Eukaryota</taxon>
        <taxon>Metazoa</taxon>
        <taxon>Ecdysozoa</taxon>
        <taxon>Nematoda</taxon>
        <taxon>Chromadorea</taxon>
        <taxon>Rhabditida</taxon>
        <taxon>Tylenchina</taxon>
        <taxon>Panagrolaimomorpha</taxon>
        <taxon>Panagrolaimoidea</taxon>
        <taxon>Panagrolaimidae</taxon>
        <taxon>Panagrolaimus</taxon>
    </lineage>
</organism>
<evidence type="ECO:0000313" key="5">
    <source>
        <dbReference type="WBParaSite" id="PDA_v2.g12271.t1"/>
    </source>
</evidence>
<proteinExistence type="predicted"/>
<name>A0A914P4L8_9BILA</name>
<keyword evidence="1" id="KW-0677">Repeat</keyword>
<dbReference type="Gene3D" id="1.25.40.20">
    <property type="entry name" value="Ankyrin repeat-containing domain"/>
    <property type="match status" value="1"/>
</dbReference>
<dbReference type="Proteomes" id="UP000887578">
    <property type="component" value="Unplaced"/>
</dbReference>
<keyword evidence="2 3" id="KW-0040">ANK repeat</keyword>
<dbReference type="InterPro" id="IPR036770">
    <property type="entry name" value="Ankyrin_rpt-contain_sf"/>
</dbReference>
<dbReference type="Pfam" id="PF12796">
    <property type="entry name" value="Ank_2"/>
    <property type="match status" value="1"/>
</dbReference>
<dbReference type="PANTHER" id="PTHR24171">
    <property type="entry name" value="ANKYRIN REPEAT DOMAIN-CONTAINING PROTEIN 39-RELATED"/>
    <property type="match status" value="1"/>
</dbReference>
<dbReference type="AlphaFoldDB" id="A0A914P4L8"/>
<evidence type="ECO:0000256" key="2">
    <source>
        <dbReference type="ARBA" id="ARBA00023043"/>
    </source>
</evidence>
<protein>
    <submittedName>
        <fullName evidence="5">Uncharacterized protein</fullName>
    </submittedName>
</protein>
<reference evidence="5" key="1">
    <citation type="submission" date="2022-11" db="UniProtKB">
        <authorList>
            <consortium name="WormBaseParasite"/>
        </authorList>
    </citation>
    <scope>IDENTIFICATION</scope>
</reference>
<dbReference type="SMART" id="SM00248">
    <property type="entry name" value="ANK"/>
    <property type="match status" value="3"/>
</dbReference>
<feature type="repeat" description="ANK" evidence="3">
    <location>
        <begin position="565"/>
        <end position="597"/>
    </location>
</feature>
<dbReference type="InterPro" id="IPR002110">
    <property type="entry name" value="Ankyrin_rpt"/>
</dbReference>
<feature type="repeat" description="ANK" evidence="3">
    <location>
        <begin position="605"/>
        <end position="637"/>
    </location>
</feature>
<dbReference type="WBParaSite" id="PDA_v2.g12271.t1">
    <property type="protein sequence ID" value="PDA_v2.g12271.t1"/>
    <property type="gene ID" value="PDA_v2.g12271"/>
</dbReference>
<dbReference type="PROSITE" id="PS50297">
    <property type="entry name" value="ANK_REP_REGION"/>
    <property type="match status" value="2"/>
</dbReference>
<evidence type="ECO:0000256" key="3">
    <source>
        <dbReference type="PROSITE-ProRule" id="PRU00023"/>
    </source>
</evidence>
<accession>A0A914P4L8</accession>
<dbReference type="PROSITE" id="PS50088">
    <property type="entry name" value="ANK_REPEAT"/>
    <property type="match status" value="2"/>
</dbReference>
<evidence type="ECO:0000313" key="4">
    <source>
        <dbReference type="Proteomes" id="UP000887578"/>
    </source>
</evidence>
<dbReference type="SUPFAM" id="SSF48403">
    <property type="entry name" value="Ankyrin repeat"/>
    <property type="match status" value="1"/>
</dbReference>